<dbReference type="Proteomes" id="UP000887566">
    <property type="component" value="Unplaced"/>
</dbReference>
<sequence>MKAESALYLLVLPALLAAQLIGQPNECTHPADISWLRGMPVAFYTYVNSTGTCQFRVSTNVGRRSRNVFYSIEACVQTCCPSTCWPTCCKGYWENKR</sequence>
<keyword evidence="2" id="KW-1185">Reference proteome</keyword>
<reference evidence="3 4" key="1">
    <citation type="submission" date="2022-11" db="UniProtKB">
        <authorList>
            <consortium name="WormBaseParasite"/>
        </authorList>
    </citation>
    <scope>IDENTIFICATION</scope>
</reference>
<feature type="chain" id="PRO_5038324240" evidence="1">
    <location>
        <begin position="23"/>
        <end position="97"/>
    </location>
</feature>
<dbReference type="SUPFAM" id="SSF57362">
    <property type="entry name" value="BPTI-like"/>
    <property type="match status" value="1"/>
</dbReference>
<evidence type="ECO:0000313" key="2">
    <source>
        <dbReference type="Proteomes" id="UP000887566"/>
    </source>
</evidence>
<protein>
    <submittedName>
        <fullName evidence="3 4">Uncharacterized protein</fullName>
    </submittedName>
</protein>
<dbReference type="GO" id="GO:0004867">
    <property type="term" value="F:serine-type endopeptidase inhibitor activity"/>
    <property type="evidence" value="ECO:0007669"/>
    <property type="project" value="InterPro"/>
</dbReference>
<organism evidence="2 3">
    <name type="scientific">Plectus sambesii</name>
    <dbReference type="NCBI Taxonomy" id="2011161"/>
    <lineage>
        <taxon>Eukaryota</taxon>
        <taxon>Metazoa</taxon>
        <taxon>Ecdysozoa</taxon>
        <taxon>Nematoda</taxon>
        <taxon>Chromadorea</taxon>
        <taxon>Plectida</taxon>
        <taxon>Plectina</taxon>
        <taxon>Plectoidea</taxon>
        <taxon>Plectidae</taxon>
        <taxon>Plectus</taxon>
    </lineage>
</organism>
<keyword evidence="1" id="KW-0732">Signal</keyword>
<dbReference type="InterPro" id="IPR036880">
    <property type="entry name" value="Kunitz_BPTI_sf"/>
</dbReference>
<feature type="signal peptide" evidence="1">
    <location>
        <begin position="1"/>
        <end position="22"/>
    </location>
</feature>
<evidence type="ECO:0000256" key="1">
    <source>
        <dbReference type="SAM" id="SignalP"/>
    </source>
</evidence>
<evidence type="ECO:0000313" key="3">
    <source>
        <dbReference type="WBParaSite" id="PSAMB.scaffold4751size13651.g25137.t1"/>
    </source>
</evidence>
<evidence type="ECO:0000313" key="4">
    <source>
        <dbReference type="WBParaSite" id="PSAMB.scaffold8665size5949.g31692.t1"/>
    </source>
</evidence>
<accession>A0A914WNW0</accession>
<dbReference type="WBParaSite" id="PSAMB.scaffold8665size5949.g31692.t1">
    <property type="protein sequence ID" value="PSAMB.scaffold8665size5949.g31692.t1"/>
    <property type="gene ID" value="PSAMB.scaffold8665size5949.g31692"/>
</dbReference>
<dbReference type="AlphaFoldDB" id="A0A914WNW0"/>
<name>A0A914WNW0_9BILA</name>
<proteinExistence type="predicted"/>
<dbReference type="WBParaSite" id="PSAMB.scaffold4751size13651.g25137.t1">
    <property type="protein sequence ID" value="PSAMB.scaffold4751size13651.g25137.t1"/>
    <property type="gene ID" value="PSAMB.scaffold4751size13651.g25137"/>
</dbReference>